<evidence type="ECO:0000256" key="8">
    <source>
        <dbReference type="SAM" id="SignalP"/>
    </source>
</evidence>
<dbReference type="InParanoid" id="A0A672K6T1"/>
<organism evidence="10 11">
    <name type="scientific">Sinocyclocheilus grahami</name>
    <name type="common">Dianchi golden-line fish</name>
    <name type="synonym">Barbus grahami</name>
    <dbReference type="NCBI Taxonomy" id="75366"/>
    <lineage>
        <taxon>Eukaryota</taxon>
        <taxon>Metazoa</taxon>
        <taxon>Chordata</taxon>
        <taxon>Craniata</taxon>
        <taxon>Vertebrata</taxon>
        <taxon>Euteleostomi</taxon>
        <taxon>Actinopterygii</taxon>
        <taxon>Neopterygii</taxon>
        <taxon>Teleostei</taxon>
        <taxon>Ostariophysi</taxon>
        <taxon>Cypriniformes</taxon>
        <taxon>Cyprinidae</taxon>
        <taxon>Cyprininae</taxon>
        <taxon>Sinocyclocheilus</taxon>
    </lineage>
</organism>
<feature type="domain" description="EF-hand" evidence="9">
    <location>
        <begin position="101"/>
        <end position="136"/>
    </location>
</feature>
<dbReference type="SUPFAM" id="SSF47473">
    <property type="entry name" value="EF-hand"/>
    <property type="match status" value="1"/>
</dbReference>
<dbReference type="PANTHER" id="PTHR23055:SF197">
    <property type="entry name" value="FREQUENIN HOMOLOG B (DROSOPHILA)-RELATED"/>
    <property type="match status" value="1"/>
</dbReference>
<dbReference type="Ensembl" id="ENSSGRT00000005105.1">
    <property type="protein sequence ID" value="ENSSGRP00000004715.1"/>
    <property type="gene ID" value="ENSSGRG00000002958.1"/>
</dbReference>
<keyword evidence="4" id="KW-0677">Repeat</keyword>
<comment type="similarity">
    <text evidence="1">Belongs to the recoverin family.</text>
</comment>
<feature type="chain" id="PRO_5025552141" evidence="8">
    <location>
        <begin position="23"/>
        <end position="147"/>
    </location>
</feature>
<dbReference type="GO" id="GO:0005509">
    <property type="term" value="F:calcium ion binding"/>
    <property type="evidence" value="ECO:0007669"/>
    <property type="project" value="InterPro"/>
</dbReference>
<feature type="domain" description="EF-hand" evidence="9">
    <location>
        <begin position="53"/>
        <end position="88"/>
    </location>
</feature>
<dbReference type="Pfam" id="PF13499">
    <property type="entry name" value="EF-hand_7"/>
    <property type="match status" value="1"/>
</dbReference>
<reference evidence="10" key="2">
    <citation type="submission" date="2025-09" db="UniProtKB">
        <authorList>
            <consortium name="Ensembl"/>
        </authorList>
    </citation>
    <scope>IDENTIFICATION</scope>
</reference>
<feature type="signal peptide" evidence="8">
    <location>
        <begin position="1"/>
        <end position="22"/>
    </location>
</feature>
<dbReference type="InterPro" id="IPR011992">
    <property type="entry name" value="EF-hand-dom_pair"/>
</dbReference>
<dbReference type="CDD" id="cd00051">
    <property type="entry name" value="EFh"/>
    <property type="match status" value="1"/>
</dbReference>
<reference evidence="10" key="1">
    <citation type="submission" date="2025-08" db="UniProtKB">
        <authorList>
            <consortium name="Ensembl"/>
        </authorList>
    </citation>
    <scope>IDENTIFICATION</scope>
</reference>
<keyword evidence="6" id="KW-0449">Lipoprotein</keyword>
<evidence type="ECO:0000256" key="4">
    <source>
        <dbReference type="ARBA" id="ARBA00022737"/>
    </source>
</evidence>
<dbReference type="InterPro" id="IPR002048">
    <property type="entry name" value="EF_hand_dom"/>
</dbReference>
<dbReference type="SMART" id="SM00054">
    <property type="entry name" value="EFh"/>
    <property type="match status" value="2"/>
</dbReference>
<dbReference type="PRINTS" id="PR00450">
    <property type="entry name" value="RECOVERIN"/>
</dbReference>
<sequence length="147" mass="16866">QSFIKSTLFVIPLDFFLHFTHQFSCCLSVVHLQDGRIEFSEFIQALSVTSRGTLDEKLRWAFKLYDLDNDGYITRDEMLNIVDAIYQMVGNTVELPEEENTPEKRVDRIFAMMDKNADGMLTLQEFQEGSKADPSIVQALSLYDGLV</sequence>
<dbReference type="PROSITE" id="PS50222">
    <property type="entry name" value="EF_HAND_2"/>
    <property type="match status" value="2"/>
</dbReference>
<dbReference type="PANTHER" id="PTHR23055">
    <property type="entry name" value="CALCIUM BINDING PROTEINS"/>
    <property type="match status" value="1"/>
</dbReference>
<dbReference type="GO" id="GO:0008048">
    <property type="term" value="F:calcium sensitive guanylate cyclase activator activity"/>
    <property type="evidence" value="ECO:0007669"/>
    <property type="project" value="TreeGrafter"/>
</dbReference>
<evidence type="ECO:0000256" key="1">
    <source>
        <dbReference type="ARBA" id="ARBA00006049"/>
    </source>
</evidence>
<keyword evidence="8" id="KW-0732">Signal</keyword>
<evidence type="ECO:0000313" key="10">
    <source>
        <dbReference type="Ensembl" id="ENSSGRP00000004715.1"/>
    </source>
</evidence>
<dbReference type="InterPro" id="IPR018247">
    <property type="entry name" value="EF_Hand_1_Ca_BS"/>
</dbReference>
<dbReference type="FunFam" id="1.10.238.10:FF:000009">
    <property type="entry name" value="Visinin-like protein 1"/>
    <property type="match status" value="1"/>
</dbReference>
<dbReference type="AlphaFoldDB" id="A0A672K6T1"/>
<keyword evidence="5" id="KW-0106">Calcium</keyword>
<evidence type="ECO:0000256" key="2">
    <source>
        <dbReference type="ARBA" id="ARBA00022707"/>
    </source>
</evidence>
<evidence type="ECO:0000259" key="9">
    <source>
        <dbReference type="PROSITE" id="PS50222"/>
    </source>
</evidence>
<gene>
    <name evidence="10" type="primary">LOC107577506</name>
</gene>
<keyword evidence="3" id="KW-0479">Metal-binding</keyword>
<evidence type="ECO:0000313" key="11">
    <source>
        <dbReference type="Proteomes" id="UP000472262"/>
    </source>
</evidence>
<keyword evidence="2" id="KW-0519">Myristate</keyword>
<evidence type="ECO:0000256" key="5">
    <source>
        <dbReference type="ARBA" id="ARBA00022837"/>
    </source>
</evidence>
<keyword evidence="11" id="KW-1185">Reference proteome</keyword>
<dbReference type="PROSITE" id="PS00018">
    <property type="entry name" value="EF_HAND_1"/>
    <property type="match status" value="2"/>
</dbReference>
<dbReference type="Gene3D" id="1.10.238.10">
    <property type="entry name" value="EF-hand"/>
    <property type="match status" value="1"/>
</dbReference>
<evidence type="ECO:0000256" key="7">
    <source>
        <dbReference type="ARBA" id="ARBA00037437"/>
    </source>
</evidence>
<proteinExistence type="inferred from homology"/>
<comment type="function">
    <text evidence="7">May be involved in the calcium-dependent regulation of rhodopsin phosphorylation. Binds three calcium ions.</text>
</comment>
<name>A0A672K6T1_SINGR</name>
<accession>A0A672K6T1</accession>
<evidence type="ECO:0000256" key="3">
    <source>
        <dbReference type="ARBA" id="ARBA00022723"/>
    </source>
</evidence>
<dbReference type="OMA" id="YITRTEM"/>
<evidence type="ECO:0000256" key="6">
    <source>
        <dbReference type="ARBA" id="ARBA00023288"/>
    </source>
</evidence>
<protein>
    <submittedName>
        <fullName evidence="10">Neuronal calcium sensor 1-like</fullName>
    </submittedName>
</protein>
<dbReference type="InterPro" id="IPR028846">
    <property type="entry name" value="Recoverin"/>
</dbReference>
<dbReference type="Proteomes" id="UP000472262">
    <property type="component" value="Unassembled WGS sequence"/>
</dbReference>